<accession>A0A101RL41</accession>
<dbReference type="Pfam" id="PF02467">
    <property type="entry name" value="Whib"/>
    <property type="match status" value="1"/>
</dbReference>
<name>A0A101RL41_9ACTN</name>
<evidence type="ECO:0000313" key="2">
    <source>
        <dbReference type="EMBL" id="KUN57609.1"/>
    </source>
</evidence>
<gene>
    <name evidence="2" type="ORF">AQJ46_46960</name>
</gene>
<comment type="caution">
    <text evidence="2">The sequence shown here is derived from an EMBL/GenBank/DDBJ whole genome shotgun (WGS) entry which is preliminary data.</text>
</comment>
<dbReference type="AlphaFoldDB" id="A0A101RL41"/>
<dbReference type="InterPro" id="IPR034768">
    <property type="entry name" value="4FE4S_WBL"/>
</dbReference>
<organism evidence="2 3">
    <name type="scientific">Streptomyces canus</name>
    <dbReference type="NCBI Taxonomy" id="58343"/>
    <lineage>
        <taxon>Bacteria</taxon>
        <taxon>Bacillati</taxon>
        <taxon>Actinomycetota</taxon>
        <taxon>Actinomycetes</taxon>
        <taxon>Kitasatosporales</taxon>
        <taxon>Streptomycetaceae</taxon>
        <taxon>Streptomyces</taxon>
        <taxon>Streptomyces aurantiacus group</taxon>
    </lineage>
</organism>
<dbReference type="RefSeq" id="WP_059211489.1">
    <property type="nucleotide sequence ID" value="NZ_KQ948681.1"/>
</dbReference>
<dbReference type="STRING" id="58343.AQJ46_46960"/>
<evidence type="ECO:0000259" key="1">
    <source>
        <dbReference type="PROSITE" id="PS51674"/>
    </source>
</evidence>
<dbReference type="PROSITE" id="PS51674">
    <property type="entry name" value="4FE4S_WBL"/>
    <property type="match status" value="1"/>
</dbReference>
<proteinExistence type="predicted"/>
<reference evidence="2 3" key="1">
    <citation type="submission" date="2015-10" db="EMBL/GenBank/DDBJ databases">
        <title>Draft genome sequence of Streptomyces canus DSM 40017, type strain for the species Streptomyces canus.</title>
        <authorList>
            <person name="Ruckert C."/>
            <person name="Winkler A."/>
            <person name="Kalinowski J."/>
            <person name="Kampfer P."/>
            <person name="Glaeser S."/>
        </authorList>
    </citation>
    <scope>NUCLEOTIDE SEQUENCE [LARGE SCALE GENOMIC DNA]</scope>
    <source>
        <strain evidence="2 3">DSM 40017</strain>
    </source>
</reference>
<evidence type="ECO:0000313" key="3">
    <source>
        <dbReference type="Proteomes" id="UP000053669"/>
    </source>
</evidence>
<dbReference type="EMBL" id="LMWU01000070">
    <property type="protein sequence ID" value="KUN57609.1"/>
    <property type="molecule type" value="Genomic_DNA"/>
</dbReference>
<protein>
    <recommendedName>
        <fullName evidence="1">4Fe-4S Wbl-type domain-containing protein</fullName>
    </recommendedName>
</protein>
<dbReference type="Proteomes" id="UP000053669">
    <property type="component" value="Unassembled WGS sequence"/>
</dbReference>
<feature type="domain" description="4Fe-4S Wbl-type" evidence="1">
    <location>
        <begin position="64"/>
        <end position="131"/>
    </location>
</feature>
<sequence length="212" mass="23418">MTSTSARPRLAAGQTTDKDIASFLAHTEPVDALAQDGYLAGHDGRAIAQQLRRPGLVRALTFSVCHSARPDTDRFYQDDEEEAAQWRRRRTQTIRDHCAVCPVRAACAELALRDEDVHGVRGGLPEEKLALRLATDADRLGKARAADDRVERLRSVRLDAEREVHRVALMHTGGSVPAAKRAENNDEVRTAVQERDAAKKAHRTENGWTVAA</sequence>